<feature type="region of interest" description="Disordered" evidence="1">
    <location>
        <begin position="57"/>
        <end position="80"/>
    </location>
</feature>
<protein>
    <recommendedName>
        <fullName evidence="4">F-box domain-containing protein</fullName>
    </recommendedName>
</protein>
<reference evidence="2" key="1">
    <citation type="submission" date="2023-06" db="EMBL/GenBank/DDBJ databases">
        <title>Genome-scale phylogeny and comparative genomics of the fungal order Sordariales.</title>
        <authorList>
            <consortium name="Lawrence Berkeley National Laboratory"/>
            <person name="Hensen N."/>
            <person name="Bonometti L."/>
            <person name="Westerberg I."/>
            <person name="Brannstrom I.O."/>
            <person name="Guillou S."/>
            <person name="Cros-Aarteil S."/>
            <person name="Calhoun S."/>
            <person name="Haridas S."/>
            <person name="Kuo A."/>
            <person name="Mondo S."/>
            <person name="Pangilinan J."/>
            <person name="Riley R."/>
            <person name="LaButti K."/>
            <person name="Andreopoulos B."/>
            <person name="Lipzen A."/>
            <person name="Chen C."/>
            <person name="Yanf M."/>
            <person name="Daum C."/>
            <person name="Ng V."/>
            <person name="Clum A."/>
            <person name="Steindorff A."/>
            <person name="Ohm R."/>
            <person name="Martin F."/>
            <person name="Silar P."/>
            <person name="Natvig D."/>
            <person name="Lalanne C."/>
            <person name="Gautier V."/>
            <person name="Ament-velasquez S.L."/>
            <person name="Kruys A."/>
            <person name="Hutchinson M.I."/>
            <person name="Powell A.J."/>
            <person name="Barry K."/>
            <person name="Miller A.N."/>
            <person name="Grigoriev I.V."/>
            <person name="Debuchy R."/>
            <person name="Gladieux P."/>
            <person name="Thoren M.H."/>
            <person name="Johannesson H."/>
        </authorList>
    </citation>
    <scope>NUCLEOTIDE SEQUENCE</scope>
    <source>
        <strain evidence="2">SMH3391-2</strain>
    </source>
</reference>
<keyword evidence="3" id="KW-1185">Reference proteome</keyword>
<sequence>QRRHAARRAARRNATKEEIASKGIRPLPRSLLNSMNEAALQPVKGIRFDGSTARKIFSEVPSHPQKRRIDETEDDDDKTNESKIDAEIAIKWCDYAQKYGSLRNISYSEQVKLRREMRDKILQIRRVNVDWRAAQRSEAAKISTPKVTNFDLIGSLSTCTDLMVEVCKHLKPKDILNVYSISRRFHNAVNRDFKRIMGYWSMIMAPNATPIFSGDSYQHVFVNDPTAAAWALVKQGRDQGMLSPGTNTGNKPTSSVPEATAPKVAGFSWLQMVVNREIRIRDIIASLARNGHRLMPGTNKVLLKLWLVMDVATSKGRAILLRNKDLFTDDELYKAQLFFVKLAMLFNDPVRGDVSLNVMKLMMGQKSFSPLWALLRGKKYTEYKDIEKLKIMYDVGPTTDQLIAGGPVEGVPVDKMGILHLEGWGTGDWHLMRPDEVLWFEATRDGRDLDLDRCIETMMIYGHVDIATGCPQVPSLDEMYMSDDELGPLEEVHEDTMSYALINGGCGNEPVVLTFPFEDDDQDEDDDRDGGDDDQDGDDEFDD</sequence>
<feature type="compositionally biased region" description="Acidic residues" evidence="1">
    <location>
        <begin position="517"/>
        <end position="543"/>
    </location>
</feature>
<accession>A0AA40CF86</accession>
<dbReference type="Proteomes" id="UP001174934">
    <property type="component" value="Unassembled WGS sequence"/>
</dbReference>
<feature type="region of interest" description="Disordered" evidence="1">
    <location>
        <begin position="516"/>
        <end position="543"/>
    </location>
</feature>
<dbReference type="AlphaFoldDB" id="A0AA40CF86"/>
<feature type="compositionally biased region" description="Basic residues" evidence="1">
    <location>
        <begin position="1"/>
        <end position="13"/>
    </location>
</feature>
<proteinExistence type="predicted"/>
<dbReference type="CDD" id="cd09917">
    <property type="entry name" value="F-box_SF"/>
    <property type="match status" value="1"/>
</dbReference>
<dbReference type="EMBL" id="JAULSR010000001">
    <property type="protein sequence ID" value="KAK0635194.1"/>
    <property type="molecule type" value="Genomic_DNA"/>
</dbReference>
<organism evidence="2 3">
    <name type="scientific">Bombardia bombarda</name>
    <dbReference type="NCBI Taxonomy" id="252184"/>
    <lineage>
        <taxon>Eukaryota</taxon>
        <taxon>Fungi</taxon>
        <taxon>Dikarya</taxon>
        <taxon>Ascomycota</taxon>
        <taxon>Pezizomycotina</taxon>
        <taxon>Sordariomycetes</taxon>
        <taxon>Sordariomycetidae</taxon>
        <taxon>Sordariales</taxon>
        <taxon>Lasiosphaeriaceae</taxon>
        <taxon>Bombardia</taxon>
    </lineage>
</organism>
<evidence type="ECO:0008006" key="4">
    <source>
        <dbReference type="Google" id="ProtNLM"/>
    </source>
</evidence>
<comment type="caution">
    <text evidence="2">The sequence shown here is derived from an EMBL/GenBank/DDBJ whole genome shotgun (WGS) entry which is preliminary data.</text>
</comment>
<feature type="non-terminal residue" evidence="2">
    <location>
        <position position="1"/>
    </location>
</feature>
<name>A0AA40CF86_9PEZI</name>
<evidence type="ECO:0000313" key="3">
    <source>
        <dbReference type="Proteomes" id="UP001174934"/>
    </source>
</evidence>
<feature type="non-terminal residue" evidence="2">
    <location>
        <position position="543"/>
    </location>
</feature>
<evidence type="ECO:0000313" key="2">
    <source>
        <dbReference type="EMBL" id="KAK0635194.1"/>
    </source>
</evidence>
<feature type="region of interest" description="Disordered" evidence="1">
    <location>
        <begin position="1"/>
        <end position="23"/>
    </location>
</feature>
<evidence type="ECO:0000256" key="1">
    <source>
        <dbReference type="SAM" id="MobiDB-lite"/>
    </source>
</evidence>
<gene>
    <name evidence="2" type="ORF">B0T17DRAFT_473785</name>
</gene>